<comment type="caution">
    <text evidence="2">The sequence shown here is derived from an EMBL/GenBank/DDBJ whole genome shotgun (WGS) entry which is preliminary data.</text>
</comment>
<reference evidence="2 3" key="1">
    <citation type="journal article" date="2015" name="BMC Genomics">
        <title>Genome mining reveals unlocked bioactive potential of marine Gram-negative bacteria.</title>
        <authorList>
            <person name="Machado H."/>
            <person name="Sonnenschein E.C."/>
            <person name="Melchiorsen J."/>
            <person name="Gram L."/>
        </authorList>
    </citation>
    <scope>NUCLEOTIDE SEQUENCE [LARGE SCALE GENOMIC DNA]</scope>
    <source>
        <strain evidence="2 3">S2757</strain>
    </source>
</reference>
<protein>
    <submittedName>
        <fullName evidence="2">Uncharacterized protein</fullName>
    </submittedName>
</protein>
<name>A0A0F4NPJ0_9VIBR</name>
<proteinExistence type="predicted"/>
<dbReference type="Proteomes" id="UP000033673">
    <property type="component" value="Unassembled WGS sequence"/>
</dbReference>
<organism evidence="2 3">
    <name type="scientific">Vibrio galatheae</name>
    <dbReference type="NCBI Taxonomy" id="579748"/>
    <lineage>
        <taxon>Bacteria</taxon>
        <taxon>Pseudomonadati</taxon>
        <taxon>Pseudomonadota</taxon>
        <taxon>Gammaproteobacteria</taxon>
        <taxon>Vibrionales</taxon>
        <taxon>Vibrionaceae</taxon>
        <taxon>Vibrio</taxon>
    </lineage>
</organism>
<keyword evidence="3" id="KW-1185">Reference proteome</keyword>
<feature type="region of interest" description="Disordered" evidence="1">
    <location>
        <begin position="62"/>
        <end position="87"/>
    </location>
</feature>
<sequence>MRIEVIEEHGVFYAIAYDSDGKEVDRLAALTRKNARRLMKTKLGKMKKSRLKLEAVKVKPKTKDFDHRGVRSSLSGVTSSRNWKTTK</sequence>
<gene>
    <name evidence="2" type="ORF">TW81_02120</name>
</gene>
<evidence type="ECO:0000256" key="1">
    <source>
        <dbReference type="SAM" id="MobiDB-lite"/>
    </source>
</evidence>
<accession>A0A0F4NPJ0</accession>
<dbReference type="AlphaFoldDB" id="A0A0F4NPJ0"/>
<dbReference type="PATRIC" id="fig|579748.3.peg.438"/>
<dbReference type="RefSeq" id="WP_045954082.1">
    <property type="nucleotide sequence ID" value="NZ_JXXV01000006.1"/>
</dbReference>
<evidence type="ECO:0000313" key="2">
    <source>
        <dbReference type="EMBL" id="KJY84814.1"/>
    </source>
</evidence>
<feature type="compositionally biased region" description="Polar residues" evidence="1">
    <location>
        <begin position="72"/>
        <end position="87"/>
    </location>
</feature>
<dbReference type="STRING" id="579748.TW81_02120"/>
<dbReference type="EMBL" id="JXXV01000006">
    <property type="protein sequence ID" value="KJY84814.1"/>
    <property type="molecule type" value="Genomic_DNA"/>
</dbReference>
<evidence type="ECO:0000313" key="3">
    <source>
        <dbReference type="Proteomes" id="UP000033673"/>
    </source>
</evidence>